<dbReference type="Proteomes" id="UP001617427">
    <property type="component" value="Unassembled WGS sequence"/>
</dbReference>
<proteinExistence type="predicted"/>
<accession>A0ABW8F3B2</accession>
<dbReference type="RefSeq" id="WP_402702496.1">
    <property type="nucleotide sequence ID" value="NZ_JBIUZV010000012.1"/>
</dbReference>
<organism evidence="1 2">
    <name type="scientific">Herbaspirillum chlorophenolicum</name>
    <dbReference type="NCBI Taxonomy" id="211589"/>
    <lineage>
        <taxon>Bacteria</taxon>
        <taxon>Pseudomonadati</taxon>
        <taxon>Pseudomonadota</taxon>
        <taxon>Betaproteobacteria</taxon>
        <taxon>Burkholderiales</taxon>
        <taxon>Oxalobacteraceae</taxon>
        <taxon>Herbaspirillum</taxon>
    </lineage>
</organism>
<gene>
    <name evidence="1" type="ORF">ACIPEN_18305</name>
</gene>
<protein>
    <submittedName>
        <fullName evidence="1">Uncharacterized protein</fullName>
    </submittedName>
</protein>
<comment type="caution">
    <text evidence="1">The sequence shown here is derived from an EMBL/GenBank/DDBJ whole genome shotgun (WGS) entry which is preliminary data.</text>
</comment>
<evidence type="ECO:0000313" key="2">
    <source>
        <dbReference type="Proteomes" id="UP001617427"/>
    </source>
</evidence>
<sequence length="56" mass="5814">MSFVSVISLIDCRAALPGAPMRPVPPAEGKDSTAIFAIQYGKSKAVCAKIHITGTP</sequence>
<evidence type="ECO:0000313" key="1">
    <source>
        <dbReference type="EMBL" id="MFJ3047784.1"/>
    </source>
</evidence>
<keyword evidence="2" id="KW-1185">Reference proteome</keyword>
<reference evidence="1 2" key="1">
    <citation type="submission" date="2024-10" db="EMBL/GenBank/DDBJ databases">
        <title>The Natural Products Discovery Center: Release of the First 8490 Sequenced Strains for Exploring Actinobacteria Biosynthetic Diversity.</title>
        <authorList>
            <person name="Kalkreuter E."/>
            <person name="Kautsar S.A."/>
            <person name="Yang D."/>
            <person name="Bader C.D."/>
            <person name="Teijaro C.N."/>
            <person name="Fluegel L."/>
            <person name="Davis C.M."/>
            <person name="Simpson J.R."/>
            <person name="Lauterbach L."/>
            <person name="Steele A.D."/>
            <person name="Gui C."/>
            <person name="Meng S."/>
            <person name="Li G."/>
            <person name="Viehrig K."/>
            <person name="Ye F."/>
            <person name="Su P."/>
            <person name="Kiefer A.F."/>
            <person name="Nichols A."/>
            <person name="Cepeda A.J."/>
            <person name="Yan W."/>
            <person name="Fan B."/>
            <person name="Jiang Y."/>
            <person name="Adhikari A."/>
            <person name="Zheng C.-J."/>
            <person name="Schuster L."/>
            <person name="Cowan T.M."/>
            <person name="Smanski M.J."/>
            <person name="Chevrette M.G."/>
            <person name="De Carvalho L.P.S."/>
            <person name="Shen B."/>
        </authorList>
    </citation>
    <scope>NUCLEOTIDE SEQUENCE [LARGE SCALE GENOMIC DNA]</scope>
    <source>
        <strain evidence="1 2">NPDC087045</strain>
    </source>
</reference>
<name>A0ABW8F3B2_9BURK</name>
<dbReference type="EMBL" id="JBIUZV010000012">
    <property type="protein sequence ID" value="MFJ3047784.1"/>
    <property type="molecule type" value="Genomic_DNA"/>
</dbReference>